<evidence type="ECO:0000313" key="3">
    <source>
        <dbReference type="Proteomes" id="UP001153269"/>
    </source>
</evidence>
<evidence type="ECO:0000313" key="2">
    <source>
        <dbReference type="EMBL" id="CAB1427314.1"/>
    </source>
</evidence>
<sequence>MSFRVHEAAESDRRSGMYSTPCQSLNKWPIVQHSIVPLSHARQTKGRREGVNHTPPGTTKVYKVWPEWDGPADMESGCLNHPSKTILGFSEMLMVTDMSTLLEDGPTVSKVHATYYDTLSY</sequence>
<feature type="region of interest" description="Disordered" evidence="1">
    <location>
        <begin position="1"/>
        <end position="20"/>
    </location>
</feature>
<accession>A0A9N7U8W0</accession>
<comment type="caution">
    <text evidence="2">The sequence shown here is derived from an EMBL/GenBank/DDBJ whole genome shotgun (WGS) entry which is preliminary data.</text>
</comment>
<reference evidence="2" key="1">
    <citation type="submission" date="2020-03" db="EMBL/GenBank/DDBJ databases">
        <authorList>
            <person name="Weist P."/>
        </authorList>
    </citation>
    <scope>NUCLEOTIDE SEQUENCE</scope>
</reference>
<dbReference type="EMBL" id="CADEAL010000959">
    <property type="protein sequence ID" value="CAB1427314.1"/>
    <property type="molecule type" value="Genomic_DNA"/>
</dbReference>
<dbReference type="AlphaFoldDB" id="A0A9N7U8W0"/>
<protein>
    <submittedName>
        <fullName evidence="2">Uncharacterized protein</fullName>
    </submittedName>
</protein>
<organism evidence="2 3">
    <name type="scientific">Pleuronectes platessa</name>
    <name type="common">European plaice</name>
    <dbReference type="NCBI Taxonomy" id="8262"/>
    <lineage>
        <taxon>Eukaryota</taxon>
        <taxon>Metazoa</taxon>
        <taxon>Chordata</taxon>
        <taxon>Craniata</taxon>
        <taxon>Vertebrata</taxon>
        <taxon>Euteleostomi</taxon>
        <taxon>Actinopterygii</taxon>
        <taxon>Neopterygii</taxon>
        <taxon>Teleostei</taxon>
        <taxon>Neoteleostei</taxon>
        <taxon>Acanthomorphata</taxon>
        <taxon>Carangaria</taxon>
        <taxon>Pleuronectiformes</taxon>
        <taxon>Pleuronectoidei</taxon>
        <taxon>Pleuronectidae</taxon>
        <taxon>Pleuronectes</taxon>
    </lineage>
</organism>
<name>A0A9N7U8W0_PLEPL</name>
<evidence type="ECO:0000256" key="1">
    <source>
        <dbReference type="SAM" id="MobiDB-lite"/>
    </source>
</evidence>
<proteinExistence type="predicted"/>
<keyword evidence="3" id="KW-1185">Reference proteome</keyword>
<dbReference type="Proteomes" id="UP001153269">
    <property type="component" value="Unassembled WGS sequence"/>
</dbReference>
<gene>
    <name evidence="2" type="ORF">PLEPLA_LOCUS15253</name>
</gene>
<feature type="compositionally biased region" description="Basic and acidic residues" evidence="1">
    <location>
        <begin position="1"/>
        <end position="15"/>
    </location>
</feature>